<dbReference type="InterPro" id="IPR027417">
    <property type="entry name" value="P-loop_NTPase"/>
</dbReference>
<keyword evidence="1 3" id="KW-0547">Nucleotide-binding</keyword>
<reference evidence="7" key="1">
    <citation type="journal article" date="2015" name="Appl. Environ. Microbiol.">
        <title>Discovery of a conjugative megaplasmid in Bifidobacterium breve.</title>
        <authorList>
            <person name="Bottacini F."/>
            <person name="O'Connell Motherway M."/>
            <person name="Casey E."/>
            <person name="McDonnell B."/>
            <person name="Mahony J."/>
            <person name="Ventura M."/>
            <person name="van Sinderen D."/>
        </authorList>
    </citation>
    <scope>NUCLEOTIDE SEQUENCE</scope>
    <source>
        <strain evidence="7">JCM 7017</strain>
        <plasmid evidence="7">megaplasmid pMP7017</plasmid>
    </source>
</reference>
<geneLocation type="plasmid" evidence="7">
    <name>megaplasmid pMP7017</name>
</geneLocation>
<evidence type="ECO:0000313" key="7">
    <source>
        <dbReference type="EMBL" id="AIW55179.1"/>
    </source>
</evidence>
<dbReference type="EMBL" id="KM406416">
    <property type="protein sequence ID" value="AIW55179.1"/>
    <property type="molecule type" value="Genomic_DNA"/>
</dbReference>
<evidence type="ECO:0000256" key="3">
    <source>
        <dbReference type="PROSITE-ProRule" id="PRU00289"/>
    </source>
</evidence>
<protein>
    <submittedName>
        <fullName evidence="7">FtsK/SpoIIIE family protein</fullName>
    </submittedName>
</protein>
<dbReference type="PANTHER" id="PTHR22683:SF41">
    <property type="entry name" value="DNA TRANSLOCASE FTSK"/>
    <property type="match status" value="1"/>
</dbReference>
<keyword evidence="5" id="KW-1133">Transmembrane helix</keyword>
<feature type="transmembrane region" description="Helical" evidence="5">
    <location>
        <begin position="191"/>
        <end position="209"/>
    </location>
</feature>
<dbReference type="InterPro" id="IPR050206">
    <property type="entry name" value="FtsK/SpoIIIE/SftA"/>
</dbReference>
<keyword evidence="2 3" id="KW-0067">ATP-binding</keyword>
<evidence type="ECO:0000259" key="6">
    <source>
        <dbReference type="PROSITE" id="PS50901"/>
    </source>
</evidence>
<dbReference type="Pfam" id="PF01580">
    <property type="entry name" value="FtsK_SpoIIIE"/>
    <property type="match status" value="1"/>
</dbReference>
<sequence length="1140" mass="126764">MARRRTSRNRTQARPIWSGVWFFLFSALGVLLWVMWRAPLMPFIWLGMLIGGATQQYPVAASGRKNDDPSERQMAVYHRWKDILAGLLPNGDWLEVRRVYWWMGLLLGMLSGLSGAWWVTLLDAVFGFMCGQGVAHWRNRVEDRRHIYKGVSIPAFLRKGKTWMRLTAVLSAVAVFCGVLVFAVAGYMSWFAAPALPGLVFLLLVWLMGRKPQSQYWRDRVDGQRLIDGWVSGDDLQKAWAGAYLTQVNKLGDPENPMIVYRIRLQGSDGKPRSNEGVFKLGVEAVKAPAMADGYRFVSLLAVKQKKRGAEQFDPSSVRLVTGMDESCIPSIAEKSAGEGLASLVADIAYANTACLWHKRAPLMIAHDVSADEKKAAWLLEVIMPPQGGDSLDRVGFDWLAGDGSPEKILRMPVFADLQDKFHLIAFDSTPLSDKGNKWRPDGMTQDKSFNRYIELSRRFKQEQTIWADLLPPKLNPPAPIYDYEESEAGNQCQIHRLPLVINAPATPADYARCDLNPLQPDAKFIGIVDEGGGVASMIWGTGAAPVRIDRLVGTTVMHRLYAQAMIFKTLLDVLPAKASVTINSCTSQSKTKAIWTIQFQLGNGATVEDARKQSARIQSSAGARHIYWEWRSADIATIWLCADPYLDVRDLRYWNRPQKQKQLIELALSDAWGVAGVSDPSGRAPDVISLGALPSNHDVLLARFRIPAGLDVEKPAHNVGKFLTSADYAYGRILPRGEEHGSNLYDMVLAKRSPFPTMVDADWDFARQSEPRLFPLGVDDMGKPVYWNMKDTFHLLISGKSGTGKSSIAQIVVAEALLKGHDIILIDPSKGCIDFTQWAKPLALAFVGLGQMRETEAVIAWLRHEMAERVELFSRYGVGSIYDLDKSRLTPDELNHVQPIDLVFDEFNSYLQEAGKTTQNPNRDIQLANDNAAVSATNNSIRRTMSALGKIVVQGRTAGISVILGAQRLTMDDMKPYNANAFFRSLGRILLGMDSTAGIISAQNLREANRLQQSLKGEGGKIPQGRGIFETAQGELLAVQTWWSGGQEKLAELFADRTPPQPIDYSRFMPSEAETYGEVSEDELSKLLNQETPNPTGEEIEDIDELNDMLHKSDDEDTDGDGNDSDDKTGDDGIEEVNW</sequence>
<keyword evidence="5" id="KW-0812">Transmembrane</keyword>
<feature type="compositionally biased region" description="Acidic residues" evidence="4">
    <location>
        <begin position="1116"/>
        <end position="1125"/>
    </location>
</feature>
<dbReference type="Gene3D" id="3.40.50.300">
    <property type="entry name" value="P-loop containing nucleotide triphosphate hydrolases"/>
    <property type="match status" value="1"/>
</dbReference>
<dbReference type="PROSITE" id="PS50901">
    <property type="entry name" value="FTSK"/>
    <property type="match status" value="1"/>
</dbReference>
<feature type="transmembrane region" description="Helical" evidence="5">
    <location>
        <begin position="16"/>
        <end position="36"/>
    </location>
</feature>
<keyword evidence="5" id="KW-0472">Membrane</keyword>
<gene>
    <name evidence="7" type="ORF">B7017_p0125</name>
</gene>
<dbReference type="AlphaFoldDB" id="A0A0A0UWN2"/>
<feature type="transmembrane region" description="Helical" evidence="5">
    <location>
        <begin position="99"/>
        <end position="119"/>
    </location>
</feature>
<feature type="region of interest" description="Disordered" evidence="4">
    <location>
        <begin position="1107"/>
        <end position="1140"/>
    </location>
</feature>
<evidence type="ECO:0000256" key="5">
    <source>
        <dbReference type="SAM" id="Phobius"/>
    </source>
</evidence>
<accession>A0A0A0UWN2</accession>
<evidence type="ECO:0000256" key="1">
    <source>
        <dbReference type="ARBA" id="ARBA00022741"/>
    </source>
</evidence>
<dbReference type="InterPro" id="IPR002543">
    <property type="entry name" value="FtsK_dom"/>
</dbReference>
<feature type="binding site" evidence="3">
    <location>
        <begin position="800"/>
        <end position="807"/>
    </location>
    <ligand>
        <name>ATP</name>
        <dbReference type="ChEBI" id="CHEBI:30616"/>
    </ligand>
</feature>
<name>A0A0A0UWN2_BIFBR</name>
<feature type="domain" description="FtsK" evidence="6">
    <location>
        <begin position="783"/>
        <end position="1001"/>
    </location>
</feature>
<evidence type="ECO:0000256" key="2">
    <source>
        <dbReference type="ARBA" id="ARBA00022840"/>
    </source>
</evidence>
<dbReference type="PANTHER" id="PTHR22683">
    <property type="entry name" value="SPORULATION PROTEIN RELATED"/>
    <property type="match status" value="1"/>
</dbReference>
<dbReference type="SUPFAM" id="SSF52540">
    <property type="entry name" value="P-loop containing nucleoside triphosphate hydrolases"/>
    <property type="match status" value="1"/>
</dbReference>
<organism evidence="7">
    <name type="scientific">Bifidobacterium breve</name>
    <dbReference type="NCBI Taxonomy" id="1685"/>
    <lineage>
        <taxon>Bacteria</taxon>
        <taxon>Bacillati</taxon>
        <taxon>Actinomycetota</taxon>
        <taxon>Actinomycetes</taxon>
        <taxon>Bifidobacteriales</taxon>
        <taxon>Bifidobacteriaceae</taxon>
        <taxon>Bifidobacterium</taxon>
    </lineage>
</organism>
<proteinExistence type="predicted"/>
<dbReference type="RefSeq" id="WP_241487341.1">
    <property type="nucleotide sequence ID" value="NZ_KM406416.1"/>
</dbReference>
<evidence type="ECO:0000256" key="4">
    <source>
        <dbReference type="SAM" id="MobiDB-lite"/>
    </source>
</evidence>
<dbReference type="GO" id="GO:0005524">
    <property type="term" value="F:ATP binding"/>
    <property type="evidence" value="ECO:0007669"/>
    <property type="project" value="UniProtKB-UniRule"/>
</dbReference>
<feature type="transmembrane region" description="Helical" evidence="5">
    <location>
        <begin position="166"/>
        <end position="185"/>
    </location>
</feature>
<dbReference type="GO" id="GO:0003677">
    <property type="term" value="F:DNA binding"/>
    <property type="evidence" value="ECO:0007669"/>
    <property type="project" value="InterPro"/>
</dbReference>
<keyword evidence="7" id="KW-0614">Plasmid</keyword>